<name>A0A8S5TS29_9CAUD</name>
<reference evidence="1" key="1">
    <citation type="journal article" date="2021" name="Proc. Natl. Acad. Sci. U.S.A.">
        <title>A Catalog of Tens of Thousands of Viruses from Human Metagenomes Reveals Hidden Associations with Chronic Diseases.</title>
        <authorList>
            <person name="Tisza M.J."/>
            <person name="Buck C.B."/>
        </authorList>
    </citation>
    <scope>NUCLEOTIDE SEQUENCE</scope>
    <source>
        <strain evidence="1">CtEw721</strain>
    </source>
</reference>
<proteinExistence type="predicted"/>
<evidence type="ECO:0000313" key="1">
    <source>
        <dbReference type="EMBL" id="DAF84987.1"/>
    </source>
</evidence>
<dbReference type="EMBL" id="BK015914">
    <property type="protein sequence ID" value="DAF84987.1"/>
    <property type="molecule type" value="Genomic_DNA"/>
</dbReference>
<protein>
    <submittedName>
        <fullName evidence="1">Uncharacterized protein</fullName>
    </submittedName>
</protein>
<organism evidence="1">
    <name type="scientific">Siphoviridae sp. ctEw721</name>
    <dbReference type="NCBI Taxonomy" id="2825400"/>
    <lineage>
        <taxon>Viruses</taxon>
        <taxon>Duplodnaviria</taxon>
        <taxon>Heunggongvirae</taxon>
        <taxon>Uroviricota</taxon>
        <taxon>Caudoviricetes</taxon>
    </lineage>
</organism>
<sequence>MDTNTFENRIIISDAAKKKFLEKLIGKMIKILHLVEEREETGIDPRDFIYGQLVELNSANQLFDNELVEIIVKLNVVYRDFNKVEFKAIKKQIFEIKRKINYLIDLIDAREKEAAK</sequence>
<accession>A0A8S5TS29</accession>